<reference evidence="5 6" key="1">
    <citation type="submission" date="2017-06" db="EMBL/GenBank/DDBJ databases">
        <title>Complete genome sequence of Paenibacillus donghaensis KCTC 13049T isolated from East Sea sediment, South Korea.</title>
        <authorList>
            <person name="Jung B.K."/>
            <person name="Hong S.-J."/>
            <person name="Shin J.-H."/>
        </authorList>
    </citation>
    <scope>NUCLEOTIDE SEQUENCE [LARGE SCALE GENOMIC DNA]</scope>
    <source>
        <strain evidence="5 6">KCTC 13049</strain>
    </source>
</reference>
<dbReference type="SUPFAM" id="SSF46689">
    <property type="entry name" value="Homeodomain-like"/>
    <property type="match status" value="2"/>
</dbReference>
<dbReference type="RefSeq" id="WP_087915606.1">
    <property type="nucleotide sequence ID" value="NZ_CP021780.1"/>
</dbReference>
<dbReference type="Pfam" id="PF12833">
    <property type="entry name" value="HTH_18"/>
    <property type="match status" value="1"/>
</dbReference>
<sequence length="280" mass="32358">MKTDMDIFNELSEQIEIRMNSCNQLTHVGDWSEHKTHSDYDLWLLLDGSLTIHIKGIKHSAKPGDVIFFYPDVPYHATSADWGCRFIYVHFDFALGNQQRILSDFQLSGIIDRELIHEEVERFSKTYSQSKQQSIIPGIRLGMKANLTAIVAKIMELHGTGQYTGRFLNGSMTNKLGRGLNLLRPVFKYIDDHLNQSIKMKELAALVGISEKYFISYFKNALGVTPGQYIYQVKMNRAREYLYEKKYSVQQIANFLGYPDPFTFSKAFKKYYNISPSKFV</sequence>
<protein>
    <submittedName>
        <fullName evidence="5">AraC family transcriptional regulator</fullName>
    </submittedName>
</protein>
<keyword evidence="6" id="KW-1185">Reference proteome</keyword>
<dbReference type="Gene3D" id="2.60.120.10">
    <property type="entry name" value="Jelly Rolls"/>
    <property type="match status" value="1"/>
</dbReference>
<dbReference type="InterPro" id="IPR014710">
    <property type="entry name" value="RmlC-like_jellyroll"/>
</dbReference>
<dbReference type="Pfam" id="PF02311">
    <property type="entry name" value="AraC_binding"/>
    <property type="match status" value="1"/>
</dbReference>
<keyword evidence="1" id="KW-0805">Transcription regulation</keyword>
<dbReference type="InterPro" id="IPR003313">
    <property type="entry name" value="AraC-bd"/>
</dbReference>
<dbReference type="EMBL" id="CP021780">
    <property type="protein sequence ID" value="ASA21597.1"/>
    <property type="molecule type" value="Genomic_DNA"/>
</dbReference>
<dbReference type="OrthoDB" id="9813413at2"/>
<dbReference type="GO" id="GO:0043565">
    <property type="term" value="F:sequence-specific DNA binding"/>
    <property type="evidence" value="ECO:0007669"/>
    <property type="project" value="InterPro"/>
</dbReference>
<evidence type="ECO:0000313" key="5">
    <source>
        <dbReference type="EMBL" id="ASA21597.1"/>
    </source>
</evidence>
<dbReference type="SMART" id="SM00342">
    <property type="entry name" value="HTH_ARAC"/>
    <property type="match status" value="1"/>
</dbReference>
<dbReference type="KEGG" id="pdh:B9T62_12955"/>
<evidence type="ECO:0000256" key="3">
    <source>
        <dbReference type="ARBA" id="ARBA00023163"/>
    </source>
</evidence>
<dbReference type="PROSITE" id="PS01124">
    <property type="entry name" value="HTH_ARAC_FAMILY_2"/>
    <property type="match status" value="1"/>
</dbReference>
<evidence type="ECO:0000256" key="2">
    <source>
        <dbReference type="ARBA" id="ARBA00023125"/>
    </source>
</evidence>
<gene>
    <name evidence="5" type="ORF">B9T62_12955</name>
</gene>
<dbReference type="InterPro" id="IPR037923">
    <property type="entry name" value="HTH-like"/>
</dbReference>
<evidence type="ECO:0000256" key="1">
    <source>
        <dbReference type="ARBA" id="ARBA00023015"/>
    </source>
</evidence>
<dbReference type="Proteomes" id="UP000249890">
    <property type="component" value="Chromosome"/>
</dbReference>
<keyword evidence="3" id="KW-0804">Transcription</keyword>
<dbReference type="Gene3D" id="1.10.10.60">
    <property type="entry name" value="Homeodomain-like"/>
    <property type="match status" value="2"/>
</dbReference>
<keyword evidence="2" id="KW-0238">DNA-binding</keyword>
<dbReference type="SUPFAM" id="SSF51215">
    <property type="entry name" value="Regulatory protein AraC"/>
    <property type="match status" value="1"/>
</dbReference>
<name>A0A2Z2K8J5_9BACL</name>
<dbReference type="PANTHER" id="PTHR46796">
    <property type="entry name" value="HTH-TYPE TRANSCRIPTIONAL ACTIVATOR RHAS-RELATED"/>
    <property type="match status" value="1"/>
</dbReference>
<dbReference type="GO" id="GO:0003700">
    <property type="term" value="F:DNA-binding transcription factor activity"/>
    <property type="evidence" value="ECO:0007669"/>
    <property type="project" value="InterPro"/>
</dbReference>
<organism evidence="5 6">
    <name type="scientific">Paenibacillus donghaensis</name>
    <dbReference type="NCBI Taxonomy" id="414771"/>
    <lineage>
        <taxon>Bacteria</taxon>
        <taxon>Bacillati</taxon>
        <taxon>Bacillota</taxon>
        <taxon>Bacilli</taxon>
        <taxon>Bacillales</taxon>
        <taxon>Paenibacillaceae</taxon>
        <taxon>Paenibacillus</taxon>
    </lineage>
</organism>
<evidence type="ECO:0000313" key="6">
    <source>
        <dbReference type="Proteomes" id="UP000249890"/>
    </source>
</evidence>
<dbReference type="InterPro" id="IPR009057">
    <property type="entry name" value="Homeodomain-like_sf"/>
</dbReference>
<evidence type="ECO:0000259" key="4">
    <source>
        <dbReference type="PROSITE" id="PS01124"/>
    </source>
</evidence>
<feature type="domain" description="HTH araC/xylS-type" evidence="4">
    <location>
        <begin position="184"/>
        <end position="280"/>
    </location>
</feature>
<proteinExistence type="predicted"/>
<dbReference type="AlphaFoldDB" id="A0A2Z2K8J5"/>
<dbReference type="InterPro" id="IPR018060">
    <property type="entry name" value="HTH_AraC"/>
</dbReference>
<accession>A0A2Z2K8J5</accession>
<dbReference type="InterPro" id="IPR050204">
    <property type="entry name" value="AraC_XylS_family_regulators"/>
</dbReference>